<evidence type="ECO:0000313" key="3">
    <source>
        <dbReference type="EMBL" id="RKG72683.1"/>
    </source>
</evidence>
<dbReference type="AlphaFoldDB" id="A0A3A8I4W3"/>
<keyword evidence="3" id="KW-0347">Helicase</keyword>
<dbReference type="GO" id="GO:0005524">
    <property type="term" value="F:ATP binding"/>
    <property type="evidence" value="ECO:0007669"/>
    <property type="project" value="InterPro"/>
</dbReference>
<dbReference type="InterPro" id="IPR027417">
    <property type="entry name" value="P-loop_NTPase"/>
</dbReference>
<dbReference type="InterPro" id="IPR011528">
    <property type="entry name" value="NERD"/>
</dbReference>
<dbReference type="EMBL" id="RAVZ01000451">
    <property type="protein sequence ID" value="RKG72683.1"/>
    <property type="molecule type" value="Genomic_DNA"/>
</dbReference>
<dbReference type="RefSeq" id="WP_120545402.1">
    <property type="nucleotide sequence ID" value="NZ_RAVZ01000451.1"/>
</dbReference>
<dbReference type="GO" id="GO:0003677">
    <property type="term" value="F:DNA binding"/>
    <property type="evidence" value="ECO:0007669"/>
    <property type="project" value="InterPro"/>
</dbReference>
<dbReference type="GO" id="GO:0043138">
    <property type="term" value="F:3'-5' DNA helicase activity"/>
    <property type="evidence" value="ECO:0007669"/>
    <property type="project" value="TreeGrafter"/>
</dbReference>
<protein>
    <recommendedName>
        <fullName evidence="1">DNA 3'-5' helicase II</fullName>
    </recommendedName>
</protein>
<dbReference type="OrthoDB" id="5441773at2"/>
<organism evidence="3 4">
    <name type="scientific">Corallococcus terminator</name>
    <dbReference type="NCBI Taxonomy" id="2316733"/>
    <lineage>
        <taxon>Bacteria</taxon>
        <taxon>Pseudomonadati</taxon>
        <taxon>Myxococcota</taxon>
        <taxon>Myxococcia</taxon>
        <taxon>Myxococcales</taxon>
        <taxon>Cystobacterineae</taxon>
        <taxon>Myxococcaceae</taxon>
        <taxon>Corallococcus</taxon>
    </lineage>
</organism>
<dbReference type="GO" id="GO:0000725">
    <property type="term" value="P:recombinational repair"/>
    <property type="evidence" value="ECO:0007669"/>
    <property type="project" value="TreeGrafter"/>
</dbReference>
<dbReference type="Pfam" id="PF08378">
    <property type="entry name" value="NERD"/>
    <property type="match status" value="1"/>
</dbReference>
<dbReference type="PANTHER" id="PTHR11070">
    <property type="entry name" value="UVRD / RECB / PCRA DNA HELICASE FAMILY MEMBER"/>
    <property type="match status" value="1"/>
</dbReference>
<sequence length="638" mass="71792">MKRIIHPPLDAHNRLRQPLTAGEQAVLSIFDQCLSPGWEIYIQPHLNGLRPDFVLLNPQVGIAVFEVKDWNLDAMRYFWTKDRNGVETLWAERDGKAFCIQADNPIPKVRLYRQEIYELYCPRLGYNSRPGRCDGWGAITAGVIFPFAAGSRVEPLLAPFLPKRDEEDYARYAPISGTEAVAAADLRRIFPESQRAHSRLMTNALADDLRGWLVEPDFSSTQREPLMLDRRQRSLAETRTETGYRRIKGPAGSGKSLVLAARAARLMNEGKQVLVVTFNITLWHYLRDLMVRGIDSPQRMNNVCLMHFHYWCKHVCYEAGWDARYHHLVRGGGRIVPGQRQVLLDDEIPALASEAVEQPGATKYDAILVDEGQDFHPHWWSALRKALVPGGEMMLVADATQDVYGTAKAWTDEVMQGAGFRGGWAQLDVSYRLPPAALKMAREFAQRFLPAETAQLPESEQGDLNLYPCTLRWVQCDKADATSVCADEFLALMRLTGRNGLANADITLLSEATSVGAKVSQLLEDRFRIRTLNTFSADNIEQRRQKMGFFMGDARVKATTLHSFKGWETRLLVIYVDAAADPKALALVYAGLTRLKRHTEGSWLTVVCSARELEAFGQTWPSYARPAVRRVNPGFGGG</sequence>
<dbReference type="SUPFAM" id="SSF52540">
    <property type="entry name" value="P-loop containing nucleoside triphosphate hydrolases"/>
    <property type="match status" value="1"/>
</dbReference>
<feature type="domain" description="NERD" evidence="2">
    <location>
        <begin position="21"/>
        <end position="120"/>
    </location>
</feature>
<evidence type="ECO:0000313" key="4">
    <source>
        <dbReference type="Proteomes" id="UP000268094"/>
    </source>
</evidence>
<dbReference type="InterPro" id="IPR000212">
    <property type="entry name" value="DNA_helicase_UvrD/REP"/>
</dbReference>
<dbReference type="GO" id="GO:0005829">
    <property type="term" value="C:cytosol"/>
    <property type="evidence" value="ECO:0007669"/>
    <property type="project" value="TreeGrafter"/>
</dbReference>
<keyword evidence="3" id="KW-0547">Nucleotide-binding</keyword>
<keyword evidence="3" id="KW-0067">ATP-binding</keyword>
<proteinExistence type="predicted"/>
<gene>
    <name evidence="3" type="ORF">D7V88_37755</name>
</gene>
<dbReference type="PANTHER" id="PTHR11070:SF2">
    <property type="entry name" value="ATP-DEPENDENT DNA HELICASE SRS2"/>
    <property type="match status" value="1"/>
</dbReference>
<reference evidence="4" key="1">
    <citation type="submission" date="2018-09" db="EMBL/GenBank/DDBJ databases">
        <authorList>
            <person name="Livingstone P.G."/>
            <person name="Whitworth D.E."/>
        </authorList>
    </citation>
    <scope>NUCLEOTIDE SEQUENCE [LARGE SCALE GENOMIC DNA]</scope>
    <source>
        <strain evidence="4">CA054A</strain>
    </source>
</reference>
<keyword evidence="3" id="KW-0378">Hydrolase</keyword>
<comment type="caution">
    <text evidence="3">The sequence shown here is derived from an EMBL/GenBank/DDBJ whole genome shotgun (WGS) entry which is preliminary data.</text>
</comment>
<dbReference type="Gene3D" id="3.40.50.300">
    <property type="entry name" value="P-loop containing nucleotide triphosphate hydrolases"/>
    <property type="match status" value="1"/>
</dbReference>
<keyword evidence="4" id="KW-1185">Reference proteome</keyword>
<evidence type="ECO:0000256" key="1">
    <source>
        <dbReference type="ARBA" id="ARBA00034923"/>
    </source>
</evidence>
<evidence type="ECO:0000259" key="2">
    <source>
        <dbReference type="Pfam" id="PF08378"/>
    </source>
</evidence>
<dbReference type="Proteomes" id="UP000268094">
    <property type="component" value="Unassembled WGS sequence"/>
</dbReference>
<dbReference type="Pfam" id="PF13245">
    <property type="entry name" value="AAA_19"/>
    <property type="match status" value="1"/>
</dbReference>
<name>A0A3A8I4W3_9BACT</name>
<dbReference type="GO" id="GO:0033202">
    <property type="term" value="C:DNA helicase complex"/>
    <property type="evidence" value="ECO:0007669"/>
    <property type="project" value="TreeGrafter"/>
</dbReference>
<accession>A0A3A8I4W3</accession>